<dbReference type="PANTHER" id="PTHR13932:SF6">
    <property type="entry name" value="OXYGEN-INDEPENDENT COPROPORPHYRINOGEN III OXIDASE"/>
    <property type="match status" value="1"/>
</dbReference>
<dbReference type="Gene3D" id="1.10.10.920">
    <property type="match status" value="1"/>
</dbReference>
<feature type="binding site" evidence="16">
    <location>
        <begin position="112"/>
        <end position="113"/>
    </location>
    <ligand>
        <name>S-adenosyl-L-methionine</name>
        <dbReference type="ChEBI" id="CHEBI:59789"/>
        <label>2</label>
    </ligand>
</feature>
<dbReference type="InterPro" id="IPR058240">
    <property type="entry name" value="rSAM_sf"/>
</dbReference>
<dbReference type="EC" id="1.3.98.3" evidence="15"/>
<evidence type="ECO:0000256" key="1">
    <source>
        <dbReference type="ARBA" id="ARBA00004496"/>
    </source>
</evidence>
<evidence type="ECO:0000313" key="19">
    <source>
        <dbReference type="EMBL" id="CUK11099.1"/>
    </source>
</evidence>
<feature type="binding site" evidence="16">
    <location>
        <position position="144"/>
    </location>
    <ligand>
        <name>S-adenosyl-L-methionine</name>
        <dbReference type="ChEBI" id="CHEBI:59789"/>
        <label>1</label>
    </ligand>
</feature>
<evidence type="ECO:0000256" key="3">
    <source>
        <dbReference type="ARBA" id="ARBA00005493"/>
    </source>
</evidence>
<evidence type="ECO:0000256" key="13">
    <source>
        <dbReference type="ARBA" id="ARBA00024295"/>
    </source>
</evidence>
<dbReference type="PANTHER" id="PTHR13932">
    <property type="entry name" value="COPROPORPHYRINIGEN III OXIDASE"/>
    <property type="match status" value="1"/>
</dbReference>
<proteinExistence type="inferred from homology"/>
<evidence type="ECO:0000259" key="18">
    <source>
        <dbReference type="PROSITE" id="PS51918"/>
    </source>
</evidence>
<evidence type="ECO:0000256" key="15">
    <source>
        <dbReference type="PIRNR" id="PIRNR000167"/>
    </source>
</evidence>
<dbReference type="GO" id="GO:0046872">
    <property type="term" value="F:metal ion binding"/>
    <property type="evidence" value="ECO:0007669"/>
    <property type="project" value="UniProtKB-KW"/>
</dbReference>
<feature type="binding site" evidence="16">
    <location>
        <position position="183"/>
    </location>
    <ligand>
        <name>S-adenosyl-L-methionine</name>
        <dbReference type="ChEBI" id="CHEBI:59789"/>
        <label>2</label>
    </ligand>
</feature>
<dbReference type="InterPro" id="IPR023404">
    <property type="entry name" value="rSAM_horseshoe"/>
</dbReference>
<feature type="binding site" evidence="17">
    <location>
        <position position="60"/>
    </location>
    <ligand>
        <name>[4Fe-4S] cluster</name>
        <dbReference type="ChEBI" id="CHEBI:49883"/>
        <note>4Fe-4S-S-AdoMet</note>
    </ligand>
</feature>
<dbReference type="InterPro" id="IPR004558">
    <property type="entry name" value="Coprogen_oxidase_HemN"/>
</dbReference>
<evidence type="ECO:0000256" key="4">
    <source>
        <dbReference type="ARBA" id="ARBA00011245"/>
    </source>
</evidence>
<dbReference type="SFLD" id="SFLDS00029">
    <property type="entry name" value="Radical_SAM"/>
    <property type="match status" value="1"/>
</dbReference>
<dbReference type="OrthoDB" id="9808022at2"/>
<dbReference type="NCBIfam" id="TIGR00538">
    <property type="entry name" value="hemN"/>
    <property type="match status" value="1"/>
</dbReference>
<evidence type="ECO:0000256" key="7">
    <source>
        <dbReference type="ARBA" id="ARBA00022691"/>
    </source>
</evidence>
<dbReference type="SMART" id="SM00729">
    <property type="entry name" value="Elp3"/>
    <property type="match status" value="1"/>
</dbReference>
<dbReference type="GO" id="GO:0004109">
    <property type="term" value="F:coproporphyrinogen oxidase activity"/>
    <property type="evidence" value="ECO:0007669"/>
    <property type="project" value="InterPro"/>
</dbReference>
<keyword evidence="5 15" id="KW-0004">4Fe-4S</keyword>
<comment type="pathway">
    <text evidence="2 15">Porphyrin-containing compound metabolism; protoporphyrin-IX biosynthesis; protoporphyrinogen-IX from coproporphyrinogen-III (AdoMet route): step 1/1.</text>
</comment>
<keyword evidence="20" id="KW-1185">Reference proteome</keyword>
<feature type="binding site" evidence="17">
    <location>
        <position position="67"/>
    </location>
    <ligand>
        <name>[4Fe-4S] cluster</name>
        <dbReference type="ChEBI" id="CHEBI:49883"/>
        <note>4Fe-4S-S-AdoMet</note>
    </ligand>
</feature>
<name>A0A0P1IGD8_9RHOB</name>
<protein>
    <recommendedName>
        <fullName evidence="15">Coproporphyrinogen-III oxidase</fullName>
        <ecNumber evidence="15">1.3.98.3</ecNumber>
    </recommendedName>
</protein>
<feature type="domain" description="Radical SAM core" evidence="18">
    <location>
        <begin position="45"/>
        <end position="280"/>
    </location>
</feature>
<dbReference type="Proteomes" id="UP000051260">
    <property type="component" value="Unassembled WGS sequence"/>
</dbReference>
<keyword evidence="6 15" id="KW-0963">Cytoplasm</keyword>
<evidence type="ECO:0000256" key="6">
    <source>
        <dbReference type="ARBA" id="ARBA00022490"/>
    </source>
</evidence>
<keyword evidence="12 15" id="KW-0627">Porphyrin biosynthesis</keyword>
<dbReference type="PIRSF" id="PIRSF000167">
    <property type="entry name" value="HemN"/>
    <property type="match status" value="1"/>
</dbReference>
<dbReference type="AlphaFoldDB" id="A0A0P1IGD8"/>
<evidence type="ECO:0000256" key="11">
    <source>
        <dbReference type="ARBA" id="ARBA00023014"/>
    </source>
</evidence>
<dbReference type="GO" id="GO:0006782">
    <property type="term" value="P:protoporphyrinogen IX biosynthetic process"/>
    <property type="evidence" value="ECO:0007669"/>
    <property type="project" value="UniProtKB-UniPathway"/>
</dbReference>
<feature type="binding site" evidence="16">
    <location>
        <begin position="66"/>
        <end position="68"/>
    </location>
    <ligand>
        <name>S-adenosyl-L-methionine</name>
        <dbReference type="ChEBI" id="CHEBI:59789"/>
        <label>2</label>
    </ligand>
</feature>
<feature type="binding site" evidence="16">
    <location>
        <position position="111"/>
    </location>
    <ligand>
        <name>S-adenosyl-L-methionine</name>
        <dbReference type="ChEBI" id="CHEBI:59789"/>
        <label>1</label>
    </ligand>
</feature>
<accession>A0A0P1IGD8</accession>
<sequence length="451" mass="50106">MIVKPQLAKLGLFDAKVPRYTSYPTAPHFSNDVGSSLYADWISGLKPGSEVSLYIHVPFCRRLCWFCACRTQGTQTDNPVIAYVDVLKAELDLLAERLPKGVTLSRLHWGGGTPTLLNPDLMRDLAARILDVVPLGPNAEFSVEIDPNEIDEARLDALAEAGMNRASIGVQDFDDEIQKTIGRIQSYDITRKAVDMIRARGISSLNADILYGLPHQTKSRMTESVQKLLSLSPDRVALYGYAHVPWMAKRQQLIPSDALPTPEERLDLFDTARRLFMWDDYAEIGIDHFATQDDGLTHALKAGRLKRNFQGYTDDQAEVLIGVGASSISRFPQGYAQNAPATSAHTKAIREGRFSTSRGHLFKGQDVLRARLIEALMCDFQINTAEILRDHNITGPELQAMYQTTNASFDGLLRITEDGLFIPPEARPLTRMIVRSFDAYDLSVAGHSSAI</sequence>
<comment type="subunit">
    <text evidence="4">Monomer.</text>
</comment>
<comment type="similarity">
    <text evidence="3 15">Belongs to the anaerobic coproporphyrinogen-III oxidase family.</text>
</comment>
<reference evidence="20" key="1">
    <citation type="submission" date="2015-09" db="EMBL/GenBank/DDBJ databases">
        <authorList>
            <person name="Rodrigo-Torres L."/>
            <person name="Arahal D.R."/>
        </authorList>
    </citation>
    <scope>NUCLEOTIDE SEQUENCE [LARGE SCALE GENOMIC DNA]</scope>
    <source>
        <strain evidence="20">CECT 5091</strain>
    </source>
</reference>
<dbReference type="EMBL" id="CYUD01000011">
    <property type="protein sequence ID" value="CUK11099.1"/>
    <property type="molecule type" value="Genomic_DNA"/>
</dbReference>
<organism evidence="19 20">
    <name type="scientific">Ruegeria denitrificans</name>
    <dbReference type="NCBI Taxonomy" id="1715692"/>
    <lineage>
        <taxon>Bacteria</taxon>
        <taxon>Pseudomonadati</taxon>
        <taxon>Pseudomonadota</taxon>
        <taxon>Alphaproteobacteria</taxon>
        <taxon>Rhodobacterales</taxon>
        <taxon>Roseobacteraceae</taxon>
        <taxon>Ruegeria</taxon>
    </lineage>
</organism>
<dbReference type="GO" id="GO:0051539">
    <property type="term" value="F:4 iron, 4 sulfur cluster binding"/>
    <property type="evidence" value="ECO:0007669"/>
    <property type="project" value="UniProtKB-KW"/>
</dbReference>
<comment type="subcellular location">
    <subcellularLocation>
        <location evidence="1 15">Cytoplasm</location>
    </subcellularLocation>
</comment>
<dbReference type="Pfam" id="PF04055">
    <property type="entry name" value="Radical_SAM"/>
    <property type="match status" value="1"/>
</dbReference>
<dbReference type="UniPathway" id="UPA00251">
    <property type="reaction ID" value="UER00323"/>
</dbReference>
<evidence type="ECO:0000256" key="17">
    <source>
        <dbReference type="PIRSR" id="PIRSR000167-2"/>
    </source>
</evidence>
<evidence type="ECO:0000256" key="9">
    <source>
        <dbReference type="ARBA" id="ARBA00023002"/>
    </source>
</evidence>
<evidence type="ECO:0000256" key="5">
    <source>
        <dbReference type="ARBA" id="ARBA00022485"/>
    </source>
</evidence>
<gene>
    <name evidence="19" type="primary">hemN_1</name>
    <name evidence="19" type="ORF">RUE5091_03376</name>
</gene>
<evidence type="ECO:0000256" key="8">
    <source>
        <dbReference type="ARBA" id="ARBA00022723"/>
    </source>
</evidence>
<dbReference type="SFLD" id="SFLDG01065">
    <property type="entry name" value="anaerobic_coproporphyrinogen-I"/>
    <property type="match status" value="1"/>
</dbReference>
<dbReference type="SUPFAM" id="SSF102114">
    <property type="entry name" value="Radical SAM enzymes"/>
    <property type="match status" value="1"/>
</dbReference>
<keyword evidence="7 15" id="KW-0949">S-adenosyl-L-methionine</keyword>
<dbReference type="InterPro" id="IPR034505">
    <property type="entry name" value="Coproporphyrinogen-III_oxidase"/>
</dbReference>
<dbReference type="GO" id="GO:0005737">
    <property type="term" value="C:cytoplasm"/>
    <property type="evidence" value="ECO:0007669"/>
    <property type="project" value="UniProtKB-SubCell"/>
</dbReference>
<dbReference type="PROSITE" id="PS51918">
    <property type="entry name" value="RADICAL_SAM"/>
    <property type="match status" value="1"/>
</dbReference>
<dbReference type="InterPro" id="IPR006638">
    <property type="entry name" value="Elp3/MiaA/NifB-like_rSAM"/>
</dbReference>
<dbReference type="STRING" id="1715692.RUE5091_03376"/>
<dbReference type="GO" id="GO:0051989">
    <property type="term" value="F:coproporphyrinogen dehydrogenase activity"/>
    <property type="evidence" value="ECO:0007669"/>
    <property type="project" value="UniProtKB-EC"/>
</dbReference>
<feature type="binding site" evidence="16">
    <location>
        <position position="208"/>
    </location>
    <ligand>
        <name>S-adenosyl-L-methionine</name>
        <dbReference type="ChEBI" id="CHEBI:59789"/>
        <label>2</label>
    </ligand>
</feature>
<comment type="cofactor">
    <cofactor evidence="15 17">
        <name>[4Fe-4S] cluster</name>
        <dbReference type="ChEBI" id="CHEBI:49883"/>
    </cofactor>
    <text evidence="15 17">Binds 1 [4Fe-4S] cluster. The cluster is coordinated with 3 cysteines and an exchangeable S-adenosyl-L-methionine.</text>
</comment>
<dbReference type="InterPro" id="IPR007197">
    <property type="entry name" value="rSAM"/>
</dbReference>
<evidence type="ECO:0000313" key="20">
    <source>
        <dbReference type="Proteomes" id="UP000051260"/>
    </source>
</evidence>
<feature type="binding site" evidence="16">
    <location>
        <position position="171"/>
    </location>
    <ligand>
        <name>S-adenosyl-L-methionine</name>
        <dbReference type="ChEBI" id="CHEBI:59789"/>
        <label>2</label>
    </ligand>
</feature>
<keyword evidence="11 15" id="KW-0411">Iron-sulfur</keyword>
<feature type="binding site" evidence="16">
    <location>
        <position position="328"/>
    </location>
    <ligand>
        <name>S-adenosyl-L-methionine</name>
        <dbReference type="ChEBI" id="CHEBI:59789"/>
        <label>1</label>
    </ligand>
</feature>
<dbReference type="CDD" id="cd01335">
    <property type="entry name" value="Radical_SAM"/>
    <property type="match status" value="1"/>
</dbReference>
<evidence type="ECO:0000256" key="14">
    <source>
        <dbReference type="ARBA" id="ARBA00048321"/>
    </source>
</evidence>
<dbReference type="Gene3D" id="3.80.30.20">
    <property type="entry name" value="tm_1862 like domain"/>
    <property type="match status" value="1"/>
</dbReference>
<feature type="binding site" evidence="16">
    <location>
        <position position="242"/>
    </location>
    <ligand>
        <name>S-adenosyl-L-methionine</name>
        <dbReference type="ChEBI" id="CHEBI:59789"/>
        <label>2</label>
    </ligand>
</feature>
<feature type="binding site" evidence="17">
    <location>
        <position position="64"/>
    </location>
    <ligand>
        <name>[4Fe-4S] cluster</name>
        <dbReference type="ChEBI" id="CHEBI:49883"/>
        <note>4Fe-4S-S-AdoMet</note>
    </ligand>
</feature>
<evidence type="ECO:0000256" key="2">
    <source>
        <dbReference type="ARBA" id="ARBA00004785"/>
    </source>
</evidence>
<keyword evidence="10 15" id="KW-0408">Iron</keyword>
<feature type="binding site" evidence="16">
    <location>
        <position position="54"/>
    </location>
    <ligand>
        <name>S-adenosyl-L-methionine</name>
        <dbReference type="ChEBI" id="CHEBI:59789"/>
        <label>1</label>
    </ligand>
</feature>
<evidence type="ECO:0000256" key="10">
    <source>
        <dbReference type="ARBA" id="ARBA00023004"/>
    </source>
</evidence>
<keyword evidence="9 15" id="KW-0560">Oxidoreductase</keyword>
<evidence type="ECO:0000256" key="16">
    <source>
        <dbReference type="PIRSR" id="PIRSR000167-1"/>
    </source>
</evidence>
<comment type="function">
    <text evidence="13">Involved in the heme biosynthesis. Catalyzes the anaerobic oxidative decarboxylation of propionate groups of rings A and B of coproporphyrinogen III to yield the vinyl groups in protoporphyrinogen IX.</text>
</comment>
<evidence type="ECO:0000256" key="12">
    <source>
        <dbReference type="ARBA" id="ARBA00023244"/>
    </source>
</evidence>
<dbReference type="RefSeq" id="WP_058283043.1">
    <property type="nucleotide sequence ID" value="NZ_CYUD01000011.1"/>
</dbReference>
<comment type="catalytic activity">
    <reaction evidence="14 15">
        <text>coproporphyrinogen III + 2 S-adenosyl-L-methionine = protoporphyrinogen IX + 2 5'-deoxyadenosine + 2 L-methionine + 2 CO2</text>
        <dbReference type="Rhea" id="RHEA:15425"/>
        <dbReference type="ChEBI" id="CHEBI:16526"/>
        <dbReference type="ChEBI" id="CHEBI:17319"/>
        <dbReference type="ChEBI" id="CHEBI:57307"/>
        <dbReference type="ChEBI" id="CHEBI:57309"/>
        <dbReference type="ChEBI" id="CHEBI:57844"/>
        <dbReference type="ChEBI" id="CHEBI:59789"/>
        <dbReference type="EC" id="1.3.98.3"/>
    </reaction>
</comment>
<keyword evidence="8 15" id="KW-0479">Metal-binding</keyword>